<evidence type="ECO:0000256" key="4">
    <source>
        <dbReference type="ARBA" id="ARBA00022519"/>
    </source>
</evidence>
<name>A0A1G1XTJ8_9BACT</name>
<evidence type="ECO:0000313" key="11">
    <source>
        <dbReference type="Proteomes" id="UP000178930"/>
    </source>
</evidence>
<evidence type="ECO:0000256" key="3">
    <source>
        <dbReference type="ARBA" id="ARBA00022475"/>
    </source>
</evidence>
<dbReference type="PANTHER" id="PTHR30012">
    <property type="entry name" value="GENERAL SECRETION PATHWAY PROTEIN"/>
    <property type="match status" value="1"/>
</dbReference>
<feature type="domain" description="Type II secretion system protein GspF" evidence="9">
    <location>
        <begin position="25"/>
        <end position="148"/>
    </location>
</feature>
<evidence type="ECO:0000259" key="9">
    <source>
        <dbReference type="Pfam" id="PF00482"/>
    </source>
</evidence>
<dbReference type="Proteomes" id="UP000178930">
    <property type="component" value="Unassembled WGS sequence"/>
</dbReference>
<dbReference type="PANTHER" id="PTHR30012:SF0">
    <property type="entry name" value="TYPE II SECRETION SYSTEM PROTEIN F-RELATED"/>
    <property type="match status" value="1"/>
</dbReference>
<evidence type="ECO:0000256" key="2">
    <source>
        <dbReference type="ARBA" id="ARBA00005745"/>
    </source>
</evidence>
<evidence type="ECO:0000256" key="8">
    <source>
        <dbReference type="SAM" id="Phobius"/>
    </source>
</evidence>
<proteinExistence type="inferred from homology"/>
<comment type="similarity">
    <text evidence="2">Belongs to the GSP F family.</text>
</comment>
<keyword evidence="6 8" id="KW-1133">Transmembrane helix</keyword>
<keyword evidence="4" id="KW-0997">Cell inner membrane</keyword>
<dbReference type="EMBL" id="MHIB01000037">
    <property type="protein sequence ID" value="OGY43415.1"/>
    <property type="molecule type" value="Genomic_DNA"/>
</dbReference>
<feature type="transmembrane region" description="Helical" evidence="8">
    <location>
        <begin position="174"/>
        <end position="197"/>
    </location>
</feature>
<evidence type="ECO:0000256" key="1">
    <source>
        <dbReference type="ARBA" id="ARBA00004429"/>
    </source>
</evidence>
<feature type="transmembrane region" description="Helical" evidence="8">
    <location>
        <begin position="130"/>
        <end position="154"/>
    </location>
</feature>
<evidence type="ECO:0000256" key="6">
    <source>
        <dbReference type="ARBA" id="ARBA00022989"/>
    </source>
</evidence>
<protein>
    <recommendedName>
        <fullName evidence="9">Type II secretion system protein GspF domain-containing protein</fullName>
    </recommendedName>
</protein>
<organism evidence="10 11">
    <name type="scientific">Candidatus Buchananbacteria bacterium RIFCSPHIGHO2_01_FULL_39_14</name>
    <dbReference type="NCBI Taxonomy" id="1797532"/>
    <lineage>
        <taxon>Bacteria</taxon>
        <taxon>Candidatus Buchananiibacteriota</taxon>
    </lineage>
</organism>
<comment type="caution">
    <text evidence="10">The sequence shown here is derived from an EMBL/GenBank/DDBJ whole genome shotgun (WGS) entry which is preliminary data.</text>
</comment>
<sequence length="359" mass="39609">MANNNKIIQWITKPRKITLSQKIFFVQQLGVMLKSGISLSVALKTLAEQTTSKTFKTILVDLQQGVEKGNLLSLGLEKYQKIFGELFINMVKAGEASGKLEDVLKELFVQMKKDHEIIAKVKGAMIYPSIVMAMMVIIGILMLIYVIPTISGVFKELNVALPLATRILIFSSEFVLKYGIFVLIGLAVLIIIFNRFVATPGGKKQFHSFLIKTPVAGSIIKKVNLARFCRTLSSLLKTDIPIVQSFEITSRVLGNALYQEALLIAKEKIKKGISIKESLKPHLKLFPPVVLQMIAVGEETGALDDILEESAIFYEDDVAQTMENLPSIIEPLLMVVLGIGVGGMAVAIIMPIYSLSQQI</sequence>
<evidence type="ECO:0000256" key="7">
    <source>
        <dbReference type="ARBA" id="ARBA00023136"/>
    </source>
</evidence>
<feature type="transmembrane region" description="Helical" evidence="8">
    <location>
        <begin position="332"/>
        <end position="353"/>
    </location>
</feature>
<gene>
    <name evidence="10" type="ORF">A2729_04565</name>
</gene>
<feature type="domain" description="Type II secretion system protein GspF" evidence="9">
    <location>
        <begin position="228"/>
        <end position="351"/>
    </location>
</feature>
<keyword evidence="5 8" id="KW-0812">Transmembrane</keyword>
<dbReference type="STRING" id="1797532.A2729_04565"/>
<dbReference type="Gene3D" id="1.20.81.30">
    <property type="entry name" value="Type II secretion system (T2SS), domain F"/>
    <property type="match status" value="2"/>
</dbReference>
<dbReference type="InterPro" id="IPR042094">
    <property type="entry name" value="T2SS_GspF_sf"/>
</dbReference>
<keyword evidence="7 8" id="KW-0472">Membrane</keyword>
<evidence type="ECO:0000313" key="10">
    <source>
        <dbReference type="EMBL" id="OGY43415.1"/>
    </source>
</evidence>
<comment type="subcellular location">
    <subcellularLocation>
        <location evidence="1">Cell inner membrane</location>
        <topology evidence="1">Multi-pass membrane protein</topology>
    </subcellularLocation>
</comment>
<accession>A0A1G1XTJ8</accession>
<dbReference type="GO" id="GO:0005886">
    <property type="term" value="C:plasma membrane"/>
    <property type="evidence" value="ECO:0007669"/>
    <property type="project" value="UniProtKB-SubCell"/>
</dbReference>
<dbReference type="Pfam" id="PF00482">
    <property type="entry name" value="T2SSF"/>
    <property type="match status" value="2"/>
</dbReference>
<dbReference type="InterPro" id="IPR003004">
    <property type="entry name" value="GspF/PilC"/>
</dbReference>
<dbReference type="InterPro" id="IPR018076">
    <property type="entry name" value="T2SS_GspF_dom"/>
</dbReference>
<dbReference type="FunFam" id="1.20.81.30:FF:000001">
    <property type="entry name" value="Type II secretion system protein F"/>
    <property type="match status" value="2"/>
</dbReference>
<keyword evidence="3" id="KW-1003">Cell membrane</keyword>
<dbReference type="PRINTS" id="PR00812">
    <property type="entry name" value="BCTERIALGSPF"/>
</dbReference>
<evidence type="ECO:0000256" key="5">
    <source>
        <dbReference type="ARBA" id="ARBA00022692"/>
    </source>
</evidence>
<reference evidence="10 11" key="1">
    <citation type="journal article" date="2016" name="Nat. Commun.">
        <title>Thousands of microbial genomes shed light on interconnected biogeochemical processes in an aquifer system.</title>
        <authorList>
            <person name="Anantharaman K."/>
            <person name="Brown C.T."/>
            <person name="Hug L.A."/>
            <person name="Sharon I."/>
            <person name="Castelle C.J."/>
            <person name="Probst A.J."/>
            <person name="Thomas B.C."/>
            <person name="Singh A."/>
            <person name="Wilkins M.J."/>
            <person name="Karaoz U."/>
            <person name="Brodie E.L."/>
            <person name="Williams K.H."/>
            <person name="Hubbard S.S."/>
            <person name="Banfield J.F."/>
        </authorList>
    </citation>
    <scope>NUCLEOTIDE SEQUENCE [LARGE SCALE GENOMIC DNA]</scope>
</reference>
<dbReference type="AlphaFoldDB" id="A0A1G1XTJ8"/>